<dbReference type="PROSITE" id="PS50005">
    <property type="entry name" value="TPR"/>
    <property type="match status" value="1"/>
</dbReference>
<keyword evidence="2" id="KW-0472">Membrane</keyword>
<proteinExistence type="predicted"/>
<evidence type="ECO:0000256" key="2">
    <source>
        <dbReference type="SAM" id="Phobius"/>
    </source>
</evidence>
<feature type="transmembrane region" description="Helical" evidence="2">
    <location>
        <begin position="32"/>
        <end position="51"/>
    </location>
</feature>
<organism evidence="3 4">
    <name type="scientific">Candidatus Merdivivens pullicola</name>
    <dbReference type="NCBI Taxonomy" id="2840872"/>
    <lineage>
        <taxon>Bacteria</taxon>
        <taxon>Pseudomonadati</taxon>
        <taxon>Bacteroidota</taxon>
        <taxon>Bacteroidia</taxon>
        <taxon>Bacteroidales</taxon>
        <taxon>Muribaculaceae</taxon>
        <taxon>Muribaculaceae incertae sedis</taxon>
        <taxon>Candidatus Merdivivens</taxon>
    </lineage>
</organism>
<keyword evidence="1" id="KW-0802">TPR repeat</keyword>
<dbReference type="SMART" id="SM00028">
    <property type="entry name" value="TPR"/>
    <property type="match status" value="2"/>
</dbReference>
<keyword evidence="2" id="KW-1133">Transmembrane helix</keyword>
<dbReference type="InterPro" id="IPR011990">
    <property type="entry name" value="TPR-like_helical_dom_sf"/>
</dbReference>
<name>A0A9D9IG00_9BACT</name>
<reference evidence="3" key="2">
    <citation type="journal article" date="2021" name="PeerJ">
        <title>Extensive microbial diversity within the chicken gut microbiome revealed by metagenomics and culture.</title>
        <authorList>
            <person name="Gilroy R."/>
            <person name="Ravi A."/>
            <person name="Getino M."/>
            <person name="Pursley I."/>
            <person name="Horton D.L."/>
            <person name="Alikhan N.F."/>
            <person name="Baker D."/>
            <person name="Gharbi K."/>
            <person name="Hall N."/>
            <person name="Watson M."/>
            <person name="Adriaenssens E.M."/>
            <person name="Foster-Nyarko E."/>
            <person name="Jarju S."/>
            <person name="Secka A."/>
            <person name="Antonio M."/>
            <person name="Oren A."/>
            <person name="Chaudhuri R.R."/>
            <person name="La Ragione R."/>
            <person name="Hildebrand F."/>
            <person name="Pallen M.J."/>
        </authorList>
    </citation>
    <scope>NUCLEOTIDE SEQUENCE</scope>
    <source>
        <strain evidence="3">B1-8020</strain>
    </source>
</reference>
<feature type="repeat" description="TPR" evidence="1">
    <location>
        <begin position="140"/>
        <end position="173"/>
    </location>
</feature>
<dbReference type="InterPro" id="IPR019734">
    <property type="entry name" value="TPR_rpt"/>
</dbReference>
<evidence type="ECO:0000313" key="3">
    <source>
        <dbReference type="EMBL" id="MBO8472147.1"/>
    </source>
</evidence>
<sequence>MTKETKKTNNEEAEAIVTAVSKTESFIRNNKGLLYGILIAIVVIAAIYVGYDKLVSSPKKAEAMQQMFPAEEIFRSGDYEKALNGDGNILGFAQIIDNYGAKAGESVYLYAGICGLETGNYDQAISYLHKYNGKDPIMKARALACTGDAYVGLGDYAQAATYFEKAAGHADNMYAAKYLLKAGVTYEEIGNTAKALECYKAIKDNYPQSPEGYDIDKYISRIEVRK</sequence>
<dbReference type="AlphaFoldDB" id="A0A9D9IG00"/>
<evidence type="ECO:0000256" key="1">
    <source>
        <dbReference type="PROSITE-ProRule" id="PRU00339"/>
    </source>
</evidence>
<protein>
    <submittedName>
        <fullName evidence="3">Tetratricopeptide repeat protein</fullName>
    </submittedName>
</protein>
<dbReference type="SUPFAM" id="SSF48452">
    <property type="entry name" value="TPR-like"/>
    <property type="match status" value="1"/>
</dbReference>
<reference evidence="3" key="1">
    <citation type="submission" date="2020-10" db="EMBL/GenBank/DDBJ databases">
        <authorList>
            <person name="Gilroy R."/>
        </authorList>
    </citation>
    <scope>NUCLEOTIDE SEQUENCE</scope>
    <source>
        <strain evidence="3">B1-8020</strain>
    </source>
</reference>
<comment type="caution">
    <text evidence="3">The sequence shown here is derived from an EMBL/GenBank/DDBJ whole genome shotgun (WGS) entry which is preliminary data.</text>
</comment>
<evidence type="ECO:0000313" key="4">
    <source>
        <dbReference type="Proteomes" id="UP000823604"/>
    </source>
</evidence>
<dbReference type="Proteomes" id="UP000823604">
    <property type="component" value="Unassembled WGS sequence"/>
</dbReference>
<keyword evidence="2" id="KW-0812">Transmembrane</keyword>
<gene>
    <name evidence="3" type="ORF">IAB81_00755</name>
</gene>
<dbReference type="EMBL" id="JADIMA010000008">
    <property type="protein sequence ID" value="MBO8472147.1"/>
    <property type="molecule type" value="Genomic_DNA"/>
</dbReference>
<accession>A0A9D9IG00</accession>
<dbReference type="Gene3D" id="1.25.40.10">
    <property type="entry name" value="Tetratricopeptide repeat domain"/>
    <property type="match status" value="1"/>
</dbReference>
<dbReference type="Pfam" id="PF13432">
    <property type="entry name" value="TPR_16"/>
    <property type="match status" value="1"/>
</dbReference>